<dbReference type="GO" id="GO:0003677">
    <property type="term" value="F:DNA binding"/>
    <property type="evidence" value="ECO:0007669"/>
    <property type="project" value="UniProtKB-UniRule"/>
</dbReference>
<dbReference type="Pfam" id="PF16925">
    <property type="entry name" value="TetR_C_13"/>
    <property type="match status" value="1"/>
</dbReference>
<evidence type="ECO:0000259" key="5">
    <source>
        <dbReference type="PROSITE" id="PS50977"/>
    </source>
</evidence>
<protein>
    <submittedName>
        <fullName evidence="6">AcrR family transcriptional regulator</fullName>
    </submittedName>
</protein>
<keyword evidence="1" id="KW-0805">Transcription regulation</keyword>
<dbReference type="AlphaFoldDB" id="A0A7W9ZMG6"/>
<reference evidence="6 7" key="1">
    <citation type="submission" date="2020-08" db="EMBL/GenBank/DDBJ databases">
        <title>Genomic Encyclopedia of Type Strains, Phase IV (KMG-V): Genome sequencing to study the core and pangenomes of soil and plant-associated prokaryotes.</title>
        <authorList>
            <person name="Whitman W."/>
        </authorList>
    </citation>
    <scope>NUCLEOTIDE SEQUENCE [LARGE SCALE GENOMIC DNA]</scope>
    <source>
        <strain evidence="6 7">SEMIA 4011</strain>
    </source>
</reference>
<accession>A0A7W9ZMG6</accession>
<keyword evidence="3" id="KW-0804">Transcription</keyword>
<dbReference type="PRINTS" id="PR00455">
    <property type="entry name" value="HTHTETR"/>
</dbReference>
<dbReference type="InterPro" id="IPR001647">
    <property type="entry name" value="HTH_TetR"/>
</dbReference>
<dbReference type="PROSITE" id="PS50977">
    <property type="entry name" value="HTH_TETR_2"/>
    <property type="match status" value="1"/>
</dbReference>
<evidence type="ECO:0000256" key="2">
    <source>
        <dbReference type="ARBA" id="ARBA00023125"/>
    </source>
</evidence>
<dbReference type="PANTHER" id="PTHR47506">
    <property type="entry name" value="TRANSCRIPTIONAL REGULATORY PROTEIN"/>
    <property type="match status" value="1"/>
</dbReference>
<feature type="domain" description="HTH tetR-type" evidence="5">
    <location>
        <begin position="47"/>
        <end position="107"/>
    </location>
</feature>
<dbReference type="EMBL" id="JACIIJ010000001">
    <property type="protein sequence ID" value="MBB6219362.1"/>
    <property type="molecule type" value="Genomic_DNA"/>
</dbReference>
<name>A0A7W9ZMG6_RHILE</name>
<evidence type="ECO:0000313" key="7">
    <source>
        <dbReference type="Proteomes" id="UP000517187"/>
    </source>
</evidence>
<dbReference type="Pfam" id="PF00440">
    <property type="entry name" value="TetR_N"/>
    <property type="match status" value="1"/>
</dbReference>
<organism evidence="6 7">
    <name type="scientific">Rhizobium leguminosarum</name>
    <dbReference type="NCBI Taxonomy" id="384"/>
    <lineage>
        <taxon>Bacteria</taxon>
        <taxon>Pseudomonadati</taxon>
        <taxon>Pseudomonadota</taxon>
        <taxon>Alphaproteobacteria</taxon>
        <taxon>Hyphomicrobiales</taxon>
        <taxon>Rhizobiaceae</taxon>
        <taxon>Rhizobium/Agrobacterium group</taxon>
        <taxon>Rhizobium</taxon>
    </lineage>
</organism>
<dbReference type="InterPro" id="IPR036271">
    <property type="entry name" value="Tet_transcr_reg_TetR-rel_C_sf"/>
</dbReference>
<dbReference type="SUPFAM" id="SSF46689">
    <property type="entry name" value="Homeodomain-like"/>
    <property type="match status" value="1"/>
</dbReference>
<proteinExistence type="predicted"/>
<dbReference type="PANTHER" id="PTHR47506:SF1">
    <property type="entry name" value="HTH-TYPE TRANSCRIPTIONAL REGULATOR YJDC"/>
    <property type="match status" value="1"/>
</dbReference>
<dbReference type="InterPro" id="IPR009057">
    <property type="entry name" value="Homeodomain-like_sf"/>
</dbReference>
<evidence type="ECO:0000256" key="3">
    <source>
        <dbReference type="ARBA" id="ARBA00023163"/>
    </source>
</evidence>
<keyword evidence="2 4" id="KW-0238">DNA-binding</keyword>
<dbReference type="InterPro" id="IPR011075">
    <property type="entry name" value="TetR_C"/>
</dbReference>
<feature type="DNA-binding region" description="H-T-H motif" evidence="4">
    <location>
        <begin position="70"/>
        <end position="89"/>
    </location>
</feature>
<comment type="caution">
    <text evidence="6">The sequence shown here is derived from an EMBL/GenBank/DDBJ whole genome shotgun (WGS) entry which is preliminary data.</text>
</comment>
<sequence>MAIFAVVMIYPLISNVRYVTIIADVDIRCQAIYNDHYERTAMPRQRTFDTDEALEAVLRVFWSKGYEGTSYSDLVAATGVERPALYSAFGNKEAMFLRALERYASNYGNYVWEALREPTSRRVATRVLEGAAELTTRYASNTGCLGINGALAASDDAEPARRALIEWRAAGEEALRQRFEQAKKEGDLPKDADPATLAAFLLAVSHGIAVQAKAGFSQDKLLQVARQAVNTWPGA</sequence>
<gene>
    <name evidence="6" type="ORF">GGE66_000306</name>
</gene>
<dbReference type="Gene3D" id="1.10.10.60">
    <property type="entry name" value="Homeodomain-like"/>
    <property type="match status" value="1"/>
</dbReference>
<dbReference type="Gene3D" id="1.10.357.10">
    <property type="entry name" value="Tetracycline Repressor, domain 2"/>
    <property type="match status" value="1"/>
</dbReference>
<evidence type="ECO:0000256" key="1">
    <source>
        <dbReference type="ARBA" id="ARBA00023015"/>
    </source>
</evidence>
<evidence type="ECO:0000256" key="4">
    <source>
        <dbReference type="PROSITE-ProRule" id="PRU00335"/>
    </source>
</evidence>
<dbReference type="Proteomes" id="UP000517187">
    <property type="component" value="Unassembled WGS sequence"/>
</dbReference>
<evidence type="ECO:0000313" key="6">
    <source>
        <dbReference type="EMBL" id="MBB6219362.1"/>
    </source>
</evidence>
<dbReference type="SUPFAM" id="SSF48498">
    <property type="entry name" value="Tetracyclin repressor-like, C-terminal domain"/>
    <property type="match status" value="1"/>
</dbReference>